<evidence type="ECO:0000313" key="3">
    <source>
        <dbReference type="Proteomes" id="UP000789390"/>
    </source>
</evidence>
<feature type="compositionally biased region" description="Basic and acidic residues" evidence="1">
    <location>
        <begin position="237"/>
        <end position="250"/>
    </location>
</feature>
<organism evidence="2 3">
    <name type="scientific">Daphnia galeata</name>
    <dbReference type="NCBI Taxonomy" id="27404"/>
    <lineage>
        <taxon>Eukaryota</taxon>
        <taxon>Metazoa</taxon>
        <taxon>Ecdysozoa</taxon>
        <taxon>Arthropoda</taxon>
        <taxon>Crustacea</taxon>
        <taxon>Branchiopoda</taxon>
        <taxon>Diplostraca</taxon>
        <taxon>Cladocera</taxon>
        <taxon>Anomopoda</taxon>
        <taxon>Daphniidae</taxon>
        <taxon>Daphnia</taxon>
    </lineage>
</organism>
<name>A0A8J2W3W5_9CRUS</name>
<feature type="region of interest" description="Disordered" evidence="1">
    <location>
        <begin position="230"/>
        <end position="253"/>
    </location>
</feature>
<protein>
    <submittedName>
        <fullName evidence="2">Uncharacterized protein</fullName>
    </submittedName>
</protein>
<dbReference type="Proteomes" id="UP000789390">
    <property type="component" value="Unassembled WGS sequence"/>
</dbReference>
<proteinExistence type="predicted"/>
<evidence type="ECO:0000256" key="1">
    <source>
        <dbReference type="SAM" id="MobiDB-lite"/>
    </source>
</evidence>
<dbReference type="OrthoDB" id="6354637at2759"/>
<gene>
    <name evidence="2" type="ORF">DGAL_LOCUS6971</name>
</gene>
<reference evidence="2" key="1">
    <citation type="submission" date="2021-11" db="EMBL/GenBank/DDBJ databases">
        <authorList>
            <person name="Schell T."/>
        </authorList>
    </citation>
    <scope>NUCLEOTIDE SEQUENCE</scope>
    <source>
        <strain evidence="2">M5</strain>
    </source>
</reference>
<sequence>MRWGGLFEVSFHVDTCGTAVLGAPVPRRTSNALSLTNDEVLHVSVVVVVMKFQRGKKRARGNPKMLTSLARSCRMLMFVCSREEDEAESRAMANKYHHPTTKRWLSTTLDVIFYFSLLTSCFVVVSVDAAPLVVLTTQEPFTQTVAEDILSSGVPYEFPDDYSISLEEAVATRKEFASAAILKMVTDIMAEIAQGKKVRQEMMEAIVDLQGRLKGQRVDEVAKMIQIPVDSTSQQVDSRRPESKERRPKSCQDLQHAGHSLSGFYLVRGKAHQGMEIVFCPFNNDTHQDVEESVEIVAAA</sequence>
<dbReference type="EMBL" id="CAKKLH010000131">
    <property type="protein sequence ID" value="CAH0104251.1"/>
    <property type="molecule type" value="Genomic_DNA"/>
</dbReference>
<comment type="caution">
    <text evidence="2">The sequence shown here is derived from an EMBL/GenBank/DDBJ whole genome shotgun (WGS) entry which is preliminary data.</text>
</comment>
<keyword evidence="3" id="KW-1185">Reference proteome</keyword>
<evidence type="ECO:0000313" key="2">
    <source>
        <dbReference type="EMBL" id="CAH0104251.1"/>
    </source>
</evidence>
<dbReference type="AlphaFoldDB" id="A0A8J2W3W5"/>
<accession>A0A8J2W3W5</accession>